<feature type="coiled-coil region" evidence="1">
    <location>
        <begin position="115"/>
        <end position="142"/>
    </location>
</feature>
<protein>
    <submittedName>
        <fullName evidence="3">Uncharacterized protein</fullName>
    </submittedName>
</protein>
<dbReference type="EMBL" id="KL197771">
    <property type="protein sequence ID" value="KDQ49888.1"/>
    <property type="molecule type" value="Genomic_DNA"/>
</dbReference>
<evidence type="ECO:0000256" key="1">
    <source>
        <dbReference type="SAM" id="Coils"/>
    </source>
</evidence>
<dbReference type="Proteomes" id="UP000027265">
    <property type="component" value="Unassembled WGS sequence"/>
</dbReference>
<keyword evidence="1" id="KW-0175">Coiled coil</keyword>
<keyword evidence="4" id="KW-1185">Reference proteome</keyword>
<feature type="compositionally biased region" description="Basic residues" evidence="2">
    <location>
        <begin position="69"/>
        <end position="80"/>
    </location>
</feature>
<reference evidence="4" key="1">
    <citation type="journal article" date="2014" name="Proc. Natl. Acad. Sci. U.S.A.">
        <title>Extensive sampling of basidiomycete genomes demonstrates inadequacy of the white-rot/brown-rot paradigm for wood decay fungi.</title>
        <authorList>
            <person name="Riley R."/>
            <person name="Salamov A.A."/>
            <person name="Brown D.W."/>
            <person name="Nagy L.G."/>
            <person name="Floudas D."/>
            <person name="Held B.W."/>
            <person name="Levasseur A."/>
            <person name="Lombard V."/>
            <person name="Morin E."/>
            <person name="Otillar R."/>
            <person name="Lindquist E.A."/>
            <person name="Sun H."/>
            <person name="LaButti K.M."/>
            <person name="Schmutz J."/>
            <person name="Jabbour D."/>
            <person name="Luo H."/>
            <person name="Baker S.E."/>
            <person name="Pisabarro A.G."/>
            <person name="Walton J.D."/>
            <person name="Blanchette R.A."/>
            <person name="Henrissat B."/>
            <person name="Martin F."/>
            <person name="Cullen D."/>
            <person name="Hibbett D.S."/>
            <person name="Grigoriev I.V."/>
        </authorList>
    </citation>
    <scope>NUCLEOTIDE SEQUENCE [LARGE SCALE GENOMIC DNA]</scope>
    <source>
        <strain evidence="4">MUCL 33604</strain>
    </source>
</reference>
<evidence type="ECO:0000313" key="3">
    <source>
        <dbReference type="EMBL" id="KDQ49888.1"/>
    </source>
</evidence>
<feature type="region of interest" description="Disordered" evidence="2">
    <location>
        <begin position="1"/>
        <end position="101"/>
    </location>
</feature>
<sequence length="379" mass="42525">MATQLRRSLRLSTRKTEPASNRRVRSTPESEEYKPRRSLKQISAKKAAMVSRRKKGGKSDDDGDYKPGPARRTRRSKKGSSVRPAGSGNVDGLGDSGPSVRGVTAQEVGYLQRQVETLGGDVERLTSEAEHLRKEVTSMCSQRDAATTGIGIRDNAIAHLEKTIREKDVILSYYTKLAKDREKTIQENVADSKGHAESLKQLEKSVETRVRLQMKDDLSEIVKCNRCEDFNVDLYLMPTCKDIVCCRCLELSLKEALEAYQLEDPSYQCVPEALKEKGVYIINPHLNPALTEEARSLVSITIASPAPSYFCPTCNTRFSRLLGHIASLDRPGNPEEPREGIDLDGYWFFVGVLNETAKKHVKGEGYDMVDEWIKVEEER</sequence>
<organism evidence="3 4">
    <name type="scientific">Jaapia argillacea MUCL 33604</name>
    <dbReference type="NCBI Taxonomy" id="933084"/>
    <lineage>
        <taxon>Eukaryota</taxon>
        <taxon>Fungi</taxon>
        <taxon>Dikarya</taxon>
        <taxon>Basidiomycota</taxon>
        <taxon>Agaricomycotina</taxon>
        <taxon>Agaricomycetes</taxon>
        <taxon>Agaricomycetidae</taxon>
        <taxon>Jaapiales</taxon>
        <taxon>Jaapiaceae</taxon>
        <taxon>Jaapia</taxon>
    </lineage>
</organism>
<accession>A0A067P4P9</accession>
<feature type="compositionally biased region" description="Basic and acidic residues" evidence="2">
    <location>
        <begin position="26"/>
        <end position="35"/>
    </location>
</feature>
<evidence type="ECO:0000313" key="4">
    <source>
        <dbReference type="Proteomes" id="UP000027265"/>
    </source>
</evidence>
<proteinExistence type="predicted"/>
<dbReference type="HOGENOM" id="CLU_729706_0_0_1"/>
<dbReference type="InParanoid" id="A0A067P4P9"/>
<name>A0A067P4P9_9AGAM</name>
<gene>
    <name evidence="3" type="ORF">JAAARDRAFT_200470</name>
</gene>
<dbReference type="AlphaFoldDB" id="A0A067P4P9"/>
<evidence type="ECO:0000256" key="2">
    <source>
        <dbReference type="SAM" id="MobiDB-lite"/>
    </source>
</evidence>